<dbReference type="Proteomes" id="UP001233999">
    <property type="component" value="Unassembled WGS sequence"/>
</dbReference>
<comment type="caution">
    <text evidence="3">The sequence shown here is derived from an EMBL/GenBank/DDBJ whole genome shotgun (WGS) entry which is preliminary data.</text>
</comment>
<feature type="compositionally biased region" description="Pro residues" evidence="1">
    <location>
        <begin position="229"/>
        <end position="241"/>
    </location>
</feature>
<reference evidence="3" key="1">
    <citation type="journal article" date="2023" name="IScience">
        <title>Live-bearing cockroach genome reveals convergent evolutionary mechanisms linked to viviparity in insects and beyond.</title>
        <authorList>
            <person name="Fouks B."/>
            <person name="Harrison M.C."/>
            <person name="Mikhailova A.A."/>
            <person name="Marchal E."/>
            <person name="English S."/>
            <person name="Carruthers M."/>
            <person name="Jennings E.C."/>
            <person name="Chiamaka E.L."/>
            <person name="Frigard R.A."/>
            <person name="Pippel M."/>
            <person name="Attardo G.M."/>
            <person name="Benoit J.B."/>
            <person name="Bornberg-Bauer E."/>
            <person name="Tobe S.S."/>
        </authorList>
    </citation>
    <scope>NUCLEOTIDE SEQUENCE</scope>
    <source>
        <strain evidence="3">Stay&amp;Tobe</strain>
    </source>
</reference>
<feature type="compositionally biased region" description="Pro residues" evidence="1">
    <location>
        <begin position="487"/>
        <end position="511"/>
    </location>
</feature>
<feature type="region of interest" description="Disordered" evidence="1">
    <location>
        <begin position="286"/>
        <end position="563"/>
    </location>
</feature>
<evidence type="ECO:0000256" key="1">
    <source>
        <dbReference type="SAM" id="MobiDB-lite"/>
    </source>
</evidence>
<organism evidence="3 4">
    <name type="scientific">Diploptera punctata</name>
    <name type="common">Pacific beetle cockroach</name>
    <dbReference type="NCBI Taxonomy" id="6984"/>
    <lineage>
        <taxon>Eukaryota</taxon>
        <taxon>Metazoa</taxon>
        <taxon>Ecdysozoa</taxon>
        <taxon>Arthropoda</taxon>
        <taxon>Hexapoda</taxon>
        <taxon>Insecta</taxon>
        <taxon>Pterygota</taxon>
        <taxon>Neoptera</taxon>
        <taxon>Polyneoptera</taxon>
        <taxon>Dictyoptera</taxon>
        <taxon>Blattodea</taxon>
        <taxon>Blaberoidea</taxon>
        <taxon>Blaberidae</taxon>
        <taxon>Diplopterinae</taxon>
        <taxon>Diploptera</taxon>
    </lineage>
</organism>
<feature type="non-terminal residue" evidence="3">
    <location>
        <position position="944"/>
    </location>
</feature>
<dbReference type="EMBL" id="JASPKZ010000359">
    <property type="protein sequence ID" value="KAJ9600537.1"/>
    <property type="molecule type" value="Genomic_DNA"/>
</dbReference>
<feature type="compositionally biased region" description="Low complexity" evidence="1">
    <location>
        <begin position="901"/>
        <end position="912"/>
    </location>
</feature>
<accession>A0AAD8ESX5</accession>
<evidence type="ECO:0000313" key="3">
    <source>
        <dbReference type="EMBL" id="KAJ9600537.1"/>
    </source>
</evidence>
<name>A0AAD8ESX5_DIPPU</name>
<feature type="compositionally biased region" description="Basic and acidic residues" evidence="1">
    <location>
        <begin position="913"/>
        <end position="933"/>
    </location>
</feature>
<keyword evidence="4" id="KW-1185">Reference proteome</keyword>
<keyword evidence="2" id="KW-0732">Signal</keyword>
<feature type="region of interest" description="Disordered" evidence="1">
    <location>
        <begin position="899"/>
        <end position="944"/>
    </location>
</feature>
<feature type="region of interest" description="Disordered" evidence="1">
    <location>
        <begin position="53"/>
        <end position="242"/>
    </location>
</feature>
<dbReference type="AlphaFoldDB" id="A0AAD8ESX5"/>
<dbReference type="PRINTS" id="PR01217">
    <property type="entry name" value="PRICHEXTENSN"/>
</dbReference>
<feature type="compositionally biased region" description="Polar residues" evidence="1">
    <location>
        <begin position="75"/>
        <end position="84"/>
    </location>
</feature>
<feature type="compositionally biased region" description="Polar residues" evidence="1">
    <location>
        <begin position="179"/>
        <end position="197"/>
    </location>
</feature>
<feature type="compositionally biased region" description="Pro residues" evidence="1">
    <location>
        <begin position="374"/>
        <end position="393"/>
    </location>
</feature>
<sequence length="944" mass="97249">VVLLVIAVVWSLSGAAGEIPAEGYQDSNFHSHSDGSIHTDSCGFSANNAQVFSQPSFGAHQPPPPQDYIEPPSQSYGAPSQSYGAPSGSQSFGPGPSGSQSFGPGPSQSYGPPSGSQSFGSSPSQEYGAPPSQSLGPPPSQDYGPPSQSFGPPPGPPSQSFGLPPSSHSPPSQSYGPPTLSQSFGPHSQSHGSFQFNKHSKPKPVYGPPPRRPSGGFGGGKNRPNVIHVPPPPDPPPPPPGLFSSGNLLVLLDLTDHQDRYTDLLLSLQVVLVHLDLTVHQNIQNQYMGPPKPSFGPPPKPRPIFSPPTKHSSGPKPVYGPPKPHSLSFGPPKPSTQYGPPSGVGSPPTPPEIKYDGWQPIPGLVSKPPSDSYGPPPSGGPLNNGPPPLPPSSQGPSIGGLGPPPILLHGNTGPSSQYGAPHAPNGHIGAPLPHSGGGTISTPSDQYGGPPPPSGGAHISPPSDQYGGPPPPSGGAPISPPSIQYGGPPPPSGGAPIPPPSIQYGGPPPPSGGALISPPSDQYGQPPPPSGGGQFGASAPSFPSTQYGLPPPSGGGPQPPAPIIEHLQSNVTSVIITKSPGFEITVPGLSSTASQVIRPKEPVKFRDPVPKGLITSLGDIVSKNINQPKGPTYLPPPVPDPSKGNDFNSAPIIYGSPQAAQFPSFSLNPPPAQGNYLPPSSVGTQTLAIFGGSPIDSYGESTSHNTDVNHNCGAVSFVPSNGFMTGHIPSPVYGEPLHSNGNGNLNTFLSAPSQHYGVPGFQQYFGNELNQDSHISNLYGSPSTNTLSVATKPDDDNIPSHSHEVPELQNNENLNISNNGIGAIAEALTGHEISHNLQDILHTHLIPPTQEPQKNDGTQDFSDILAAIEQQPSSSAAEDLQHASSGTVLEYQPQLETHLANTNVSNSSSELTSSEKEEDKSSVTSKSETKKVSSDNAPFKFNKD</sequence>
<gene>
    <name evidence="3" type="ORF">L9F63_026325</name>
</gene>
<protein>
    <submittedName>
        <fullName evidence="3">Uncharacterized protein</fullName>
    </submittedName>
</protein>
<feature type="non-terminal residue" evidence="3">
    <location>
        <position position="1"/>
    </location>
</feature>
<feature type="compositionally biased region" description="Pro residues" evidence="1">
    <location>
        <begin position="549"/>
        <end position="562"/>
    </location>
</feature>
<feature type="compositionally biased region" description="Pro residues" evidence="1">
    <location>
        <begin position="468"/>
        <end position="480"/>
    </location>
</feature>
<evidence type="ECO:0000313" key="4">
    <source>
        <dbReference type="Proteomes" id="UP001233999"/>
    </source>
</evidence>
<reference evidence="3" key="2">
    <citation type="submission" date="2023-05" db="EMBL/GenBank/DDBJ databases">
        <authorList>
            <person name="Fouks B."/>
        </authorList>
    </citation>
    <scope>NUCLEOTIDE SEQUENCE</scope>
    <source>
        <strain evidence="3">Stay&amp;Tobe</strain>
        <tissue evidence="3">Testes</tissue>
    </source>
</reference>
<feature type="compositionally biased region" description="Low complexity" evidence="1">
    <location>
        <begin position="158"/>
        <end position="178"/>
    </location>
</feature>
<feature type="compositionally biased region" description="Low complexity" evidence="1">
    <location>
        <begin position="86"/>
        <end position="135"/>
    </location>
</feature>
<feature type="signal peptide" evidence="2">
    <location>
        <begin position="1"/>
        <end position="17"/>
    </location>
</feature>
<feature type="compositionally biased region" description="Pro residues" evidence="1">
    <location>
        <begin position="290"/>
        <end position="306"/>
    </location>
</feature>
<proteinExistence type="predicted"/>
<feature type="chain" id="PRO_5042282316" evidence="2">
    <location>
        <begin position="18"/>
        <end position="944"/>
    </location>
</feature>
<feature type="compositionally biased region" description="Low complexity" evidence="1">
    <location>
        <begin position="512"/>
        <end position="524"/>
    </location>
</feature>
<evidence type="ECO:0000256" key="2">
    <source>
        <dbReference type="SAM" id="SignalP"/>
    </source>
</evidence>